<accession>A0A1F5XZY4</accession>
<proteinExistence type="predicted"/>
<evidence type="ECO:0000313" key="1">
    <source>
        <dbReference type="EMBL" id="OGF93412.1"/>
    </source>
</evidence>
<comment type="caution">
    <text evidence="1">The sequence shown here is derived from an EMBL/GenBank/DDBJ whole genome shotgun (WGS) entry which is preliminary data.</text>
</comment>
<dbReference type="EMBL" id="MFIQ01000018">
    <property type="protein sequence ID" value="OGF93412.1"/>
    <property type="molecule type" value="Genomic_DNA"/>
</dbReference>
<evidence type="ECO:0008006" key="3">
    <source>
        <dbReference type="Google" id="ProtNLM"/>
    </source>
</evidence>
<organism evidence="1 2">
    <name type="scientific">Candidatus Giovannonibacteria bacterium RIFCSPLOWO2_12_FULL_44_15</name>
    <dbReference type="NCBI Taxonomy" id="1798364"/>
    <lineage>
        <taxon>Bacteria</taxon>
        <taxon>Candidatus Giovannoniibacteriota</taxon>
    </lineage>
</organism>
<reference evidence="1 2" key="1">
    <citation type="journal article" date="2016" name="Nat. Commun.">
        <title>Thousands of microbial genomes shed light on interconnected biogeochemical processes in an aquifer system.</title>
        <authorList>
            <person name="Anantharaman K."/>
            <person name="Brown C.T."/>
            <person name="Hug L.A."/>
            <person name="Sharon I."/>
            <person name="Castelle C.J."/>
            <person name="Probst A.J."/>
            <person name="Thomas B.C."/>
            <person name="Singh A."/>
            <person name="Wilkins M.J."/>
            <person name="Karaoz U."/>
            <person name="Brodie E.L."/>
            <person name="Williams K.H."/>
            <person name="Hubbard S.S."/>
            <person name="Banfield J.F."/>
        </authorList>
    </citation>
    <scope>NUCLEOTIDE SEQUENCE [LARGE SCALE GENOMIC DNA]</scope>
</reference>
<gene>
    <name evidence="1" type="ORF">A3G54_01570</name>
</gene>
<name>A0A1F5XZY4_9BACT</name>
<dbReference type="STRING" id="1798364.A3G54_01570"/>
<sequence>MLTTLKRKILFWSSIVAFFALMPVVIAYALGYRFDESWRLRKTGGLYVTSDITGSEIRLDNRLIKTTNLLQGGAFIDNLSPGKYKVSVLKENYLPWEKTLEVHSQLVAETKALLVPEKGNTKVLAQGNFLGLESSLYNPLLAFSEKKGPENIVRWFLLDKGEFLTDTGQLVKYAHTFEIVRWLPRGAVLALDGKSKRISFDLNAKTASIVPLGDEPPSKSEEEKKLISERLDSRNFIRAEYSENGGMLKASWLENTIYPYYFSKPEEILVQNKKIRDFEFYPGRGDALIVSYDNGVWTLEIDARGGRIIQPIYKGKEPEFGIPSGQDGIYVLDAGNLIGVKLTLE</sequence>
<protein>
    <recommendedName>
        <fullName evidence="3">PEGA domain-containing protein</fullName>
    </recommendedName>
</protein>
<dbReference type="Proteomes" id="UP000178894">
    <property type="component" value="Unassembled WGS sequence"/>
</dbReference>
<dbReference type="AlphaFoldDB" id="A0A1F5XZY4"/>
<evidence type="ECO:0000313" key="2">
    <source>
        <dbReference type="Proteomes" id="UP000178894"/>
    </source>
</evidence>